<dbReference type="InterPro" id="IPR001129">
    <property type="entry name" value="Membr-assoc_MAPEG"/>
</dbReference>
<evidence type="ECO:0000256" key="1">
    <source>
        <dbReference type="ARBA" id="ARBA00004370"/>
    </source>
</evidence>
<organism evidence="6 7">
    <name type="scientific">Parasedimentitalea denitrificans</name>
    <dbReference type="NCBI Taxonomy" id="2211118"/>
    <lineage>
        <taxon>Bacteria</taxon>
        <taxon>Pseudomonadati</taxon>
        <taxon>Pseudomonadota</taxon>
        <taxon>Alphaproteobacteria</taxon>
        <taxon>Rhodobacterales</taxon>
        <taxon>Paracoccaceae</taxon>
        <taxon>Parasedimentitalea</taxon>
    </lineage>
</organism>
<evidence type="ECO:0000256" key="2">
    <source>
        <dbReference type="ARBA" id="ARBA00022692"/>
    </source>
</evidence>
<keyword evidence="7" id="KW-1185">Reference proteome</keyword>
<protein>
    <submittedName>
        <fullName evidence="6">MAPEG family protein</fullName>
    </submittedName>
</protein>
<dbReference type="RefSeq" id="WP_167682477.1">
    <property type="nucleotide sequence ID" value="NZ_QHLQ01000002.1"/>
</dbReference>
<dbReference type="Gene3D" id="1.20.120.550">
    <property type="entry name" value="Membrane associated eicosanoid/glutathione metabolism-like domain"/>
    <property type="match status" value="1"/>
</dbReference>
<feature type="transmembrane region" description="Helical" evidence="5">
    <location>
        <begin position="7"/>
        <end position="27"/>
    </location>
</feature>
<comment type="subcellular location">
    <subcellularLocation>
        <location evidence="1">Membrane</location>
    </subcellularLocation>
</comment>
<gene>
    <name evidence="6" type="ORF">DL239_03845</name>
</gene>
<accession>A0ABX0W3A4</accession>
<dbReference type="Proteomes" id="UP001429564">
    <property type="component" value="Unassembled WGS sequence"/>
</dbReference>
<name>A0ABX0W3A4_9RHOB</name>
<sequence>MLQRKRAKILIGMVLGALWGVVLVGGPQWLGVKYIPTPVALPFAFVAPGLFLAAVIGFLAQRRFFDDNIIDGEPFAIGSPNEIAQRVLTNSVEQLVLALAIWPLAAVSLGGAVAISLGLGFAAMRVLFWIGYLVSPPMRALGFAGTFYPTLVAAIWSIWVWV</sequence>
<dbReference type="Pfam" id="PF01124">
    <property type="entry name" value="MAPEG"/>
    <property type="match status" value="1"/>
</dbReference>
<evidence type="ECO:0000256" key="5">
    <source>
        <dbReference type="SAM" id="Phobius"/>
    </source>
</evidence>
<dbReference type="EMBL" id="QHLQ01000002">
    <property type="protein sequence ID" value="NIZ60107.1"/>
    <property type="molecule type" value="Genomic_DNA"/>
</dbReference>
<proteinExistence type="predicted"/>
<keyword evidence="3 5" id="KW-1133">Transmembrane helix</keyword>
<reference evidence="6 7" key="1">
    <citation type="submission" date="2018-05" db="EMBL/GenBank/DDBJ databases">
        <authorList>
            <person name="Zhang Y.-J."/>
        </authorList>
    </citation>
    <scope>NUCLEOTIDE SEQUENCE [LARGE SCALE GENOMIC DNA]</scope>
    <source>
        <strain evidence="6 7">CY04</strain>
    </source>
</reference>
<evidence type="ECO:0000256" key="4">
    <source>
        <dbReference type="ARBA" id="ARBA00023136"/>
    </source>
</evidence>
<dbReference type="SUPFAM" id="SSF161084">
    <property type="entry name" value="MAPEG domain-like"/>
    <property type="match status" value="1"/>
</dbReference>
<evidence type="ECO:0000313" key="6">
    <source>
        <dbReference type="EMBL" id="NIZ60107.1"/>
    </source>
</evidence>
<comment type="caution">
    <text evidence="6">The sequence shown here is derived from an EMBL/GenBank/DDBJ whole genome shotgun (WGS) entry which is preliminary data.</text>
</comment>
<keyword evidence="4 5" id="KW-0472">Membrane</keyword>
<evidence type="ECO:0000256" key="3">
    <source>
        <dbReference type="ARBA" id="ARBA00022989"/>
    </source>
</evidence>
<feature type="transmembrane region" description="Helical" evidence="5">
    <location>
        <begin position="140"/>
        <end position="161"/>
    </location>
</feature>
<feature type="transmembrane region" description="Helical" evidence="5">
    <location>
        <begin position="95"/>
        <end position="128"/>
    </location>
</feature>
<evidence type="ECO:0000313" key="7">
    <source>
        <dbReference type="Proteomes" id="UP001429564"/>
    </source>
</evidence>
<dbReference type="InterPro" id="IPR023352">
    <property type="entry name" value="MAPEG-like_dom_sf"/>
</dbReference>
<keyword evidence="2 5" id="KW-0812">Transmembrane</keyword>
<feature type="transmembrane region" description="Helical" evidence="5">
    <location>
        <begin position="39"/>
        <end position="60"/>
    </location>
</feature>